<dbReference type="Gene3D" id="3.30.530.20">
    <property type="match status" value="2"/>
</dbReference>
<dbReference type="CDD" id="cd07814">
    <property type="entry name" value="SRPBCC_CalC_Aha1-like"/>
    <property type="match status" value="1"/>
</dbReference>
<gene>
    <name evidence="3" type="ORF">EV640_104191</name>
</gene>
<organism evidence="3 4">
    <name type="scientific">Nesterenkonia aurantiaca</name>
    <dbReference type="NCBI Taxonomy" id="1436010"/>
    <lineage>
        <taxon>Bacteria</taxon>
        <taxon>Bacillati</taxon>
        <taxon>Actinomycetota</taxon>
        <taxon>Actinomycetes</taxon>
        <taxon>Micrococcales</taxon>
        <taxon>Micrococcaceae</taxon>
        <taxon>Nesterenkonia</taxon>
    </lineage>
</organism>
<feature type="domain" description="Activator of Hsp90 ATPase homologue 1/2-like C-terminal" evidence="2">
    <location>
        <begin position="190"/>
        <end position="322"/>
    </location>
</feature>
<dbReference type="InterPro" id="IPR013538">
    <property type="entry name" value="ASHA1/2-like_C"/>
</dbReference>
<reference evidence="3 4" key="1">
    <citation type="submission" date="2019-03" db="EMBL/GenBank/DDBJ databases">
        <title>Genomic Encyclopedia of Type Strains, Phase III (KMG-III): the genomes of soil and plant-associated and newly described type strains.</title>
        <authorList>
            <person name="Whitman W."/>
        </authorList>
    </citation>
    <scope>NUCLEOTIDE SEQUENCE [LARGE SCALE GENOMIC DNA]</scope>
    <source>
        <strain evidence="3 4">DSM 27373</strain>
    </source>
</reference>
<dbReference type="Pfam" id="PF08327">
    <property type="entry name" value="AHSA1"/>
    <property type="match status" value="2"/>
</dbReference>
<comment type="caution">
    <text evidence="3">The sequence shown here is derived from an EMBL/GenBank/DDBJ whole genome shotgun (WGS) entry which is preliminary data.</text>
</comment>
<dbReference type="InterPro" id="IPR023393">
    <property type="entry name" value="START-like_dom_sf"/>
</dbReference>
<evidence type="ECO:0000259" key="2">
    <source>
        <dbReference type="Pfam" id="PF08327"/>
    </source>
</evidence>
<sequence length="328" mass="36667">MPITSITKDTDALTMTVVADFPVPVQRLWDAHADPRQLERFWGPAEWPATFTRHDFHAGGRSHYWMTGPDGTRAAGCWEYLAMDPGRSFEVTDGFADEFGTPDPEMPVMRLRLVFEETPQGSRLTSKTWFNSAADYQQLLEMGMEEGLTSAMGQMDAVLQDLTSYAAGSGVHTQVLTDTKVRISRVIRGTPAQVRQAHRDPDLLRRWLLGPDGWRMSDCQVATKVGDRYRFAWEKEEDGSDGFALYGELLELDEPYREVTTESMEGVPGEPNVNEQTLTPIEGGTLLTLIVTYPSVEVRDMVLGTGMTDGMETSYARLEEVLRASARA</sequence>
<dbReference type="EMBL" id="SOAN01000004">
    <property type="protein sequence ID" value="TDS86166.1"/>
    <property type="molecule type" value="Genomic_DNA"/>
</dbReference>
<proteinExistence type="inferred from homology"/>
<dbReference type="RefSeq" id="WP_133726140.1">
    <property type="nucleotide sequence ID" value="NZ_SOAN01000004.1"/>
</dbReference>
<feature type="domain" description="Activator of Hsp90 ATPase homologue 1/2-like C-terminal" evidence="2">
    <location>
        <begin position="23"/>
        <end position="159"/>
    </location>
</feature>
<accession>A0A4R7G4L7</accession>
<dbReference type="Proteomes" id="UP000294506">
    <property type="component" value="Unassembled WGS sequence"/>
</dbReference>
<evidence type="ECO:0000313" key="4">
    <source>
        <dbReference type="Proteomes" id="UP000294506"/>
    </source>
</evidence>
<dbReference type="AlphaFoldDB" id="A0A4R7G4L7"/>
<keyword evidence="4" id="KW-1185">Reference proteome</keyword>
<name>A0A4R7G4L7_9MICC</name>
<comment type="similarity">
    <text evidence="1">Belongs to the AHA1 family.</text>
</comment>
<evidence type="ECO:0000313" key="3">
    <source>
        <dbReference type="EMBL" id="TDS86166.1"/>
    </source>
</evidence>
<evidence type="ECO:0000256" key="1">
    <source>
        <dbReference type="ARBA" id="ARBA00006817"/>
    </source>
</evidence>
<dbReference type="SUPFAM" id="SSF55961">
    <property type="entry name" value="Bet v1-like"/>
    <property type="match status" value="2"/>
</dbReference>
<protein>
    <submittedName>
        <fullName evidence="3">Uncharacterized protein YndB with AHSA1/START domain</fullName>
    </submittedName>
</protein>